<dbReference type="PANTHER" id="PTHR45024:SF2">
    <property type="entry name" value="SCP2 DOMAIN-CONTAINING PROTEIN"/>
    <property type="match status" value="1"/>
</dbReference>
<dbReference type="OrthoDB" id="9804774at2"/>
<sequence>MVDSFAGRRALVTGAGKGLGRAYAIGLARLGAQVVVNDVDERATESVADEILAAQGKAIAMGCSVSDPASVADMADRIGREWGGIDIIINNAGILRDRTFSKMTIEDWTDVLTVHLNGAFLITKAFWDGMRDRNYGRILMTTSSSGLFGNFGQSNYAAAKLGLVGLAKTLSLEGERYGIICNCIAPIAATAMTESILPDEVMPIFEPELVVPAALHLVSDAAPRNMIIGAGGGHIYAANIAMTQGVTYRQTAINIDQVRIDWDSITSRIGDIVPQSGNAQVDAVLSGHGHSAARPD</sequence>
<name>A0A081RFC7_SPHCR</name>
<dbReference type="PRINTS" id="PR00080">
    <property type="entry name" value="SDRFAMILY"/>
</dbReference>
<dbReference type="PRINTS" id="PR00081">
    <property type="entry name" value="GDHRDH"/>
</dbReference>
<evidence type="ECO:0000256" key="3">
    <source>
        <dbReference type="RuleBase" id="RU000363"/>
    </source>
</evidence>
<keyword evidence="2" id="KW-0560">Oxidoreductase</keyword>
<comment type="similarity">
    <text evidence="1 3">Belongs to the short-chain dehydrogenases/reductases (SDR) family.</text>
</comment>
<evidence type="ECO:0000313" key="6">
    <source>
        <dbReference type="Proteomes" id="UP000028411"/>
    </source>
</evidence>
<dbReference type="PATRIC" id="fig|46429.4.peg.1740"/>
<dbReference type="InterPro" id="IPR051687">
    <property type="entry name" value="Peroxisomal_Beta-Oxidation"/>
</dbReference>
<evidence type="ECO:0000256" key="2">
    <source>
        <dbReference type="ARBA" id="ARBA00023002"/>
    </source>
</evidence>
<dbReference type="Pfam" id="PF00106">
    <property type="entry name" value="adh_short"/>
    <property type="match status" value="1"/>
</dbReference>
<dbReference type="eggNOG" id="COG1028">
    <property type="taxonomic scope" value="Bacteria"/>
</dbReference>
<dbReference type="GO" id="GO:0016491">
    <property type="term" value="F:oxidoreductase activity"/>
    <property type="evidence" value="ECO:0007669"/>
    <property type="project" value="UniProtKB-KW"/>
</dbReference>
<comment type="caution">
    <text evidence="5">The sequence shown here is derived from an EMBL/GenBank/DDBJ whole genome shotgun (WGS) entry which is preliminary data.</text>
</comment>
<dbReference type="Gene3D" id="3.40.50.720">
    <property type="entry name" value="NAD(P)-binding Rossmann-like Domain"/>
    <property type="match status" value="1"/>
</dbReference>
<dbReference type="Proteomes" id="UP000028411">
    <property type="component" value="Unassembled WGS sequence"/>
</dbReference>
<proteinExistence type="inferred from homology"/>
<protein>
    <submittedName>
        <fullName evidence="5">Short-chain dehydrogenase/reductase SDR</fullName>
    </submittedName>
</protein>
<dbReference type="InterPro" id="IPR036291">
    <property type="entry name" value="NAD(P)-bd_dom_sf"/>
</dbReference>
<dbReference type="EMBL" id="JFHR01000016">
    <property type="protein sequence ID" value="KEQ53900.1"/>
    <property type="molecule type" value="Genomic_DNA"/>
</dbReference>
<dbReference type="InterPro" id="IPR020904">
    <property type="entry name" value="Sc_DH/Rdtase_CS"/>
</dbReference>
<dbReference type="SMART" id="SM00822">
    <property type="entry name" value="PKS_KR"/>
    <property type="match status" value="1"/>
</dbReference>
<evidence type="ECO:0000313" key="5">
    <source>
        <dbReference type="EMBL" id="KEQ53900.1"/>
    </source>
</evidence>
<feature type="domain" description="Ketoreductase" evidence="4">
    <location>
        <begin position="8"/>
        <end position="190"/>
    </location>
</feature>
<dbReference type="InterPro" id="IPR002347">
    <property type="entry name" value="SDR_fam"/>
</dbReference>
<dbReference type="AlphaFoldDB" id="A0A081RFC7"/>
<dbReference type="InterPro" id="IPR057326">
    <property type="entry name" value="KR_dom"/>
</dbReference>
<dbReference type="PROSITE" id="PS00061">
    <property type="entry name" value="ADH_SHORT"/>
    <property type="match status" value="1"/>
</dbReference>
<dbReference type="PANTHER" id="PTHR45024">
    <property type="entry name" value="DEHYDROGENASES, SHORT CHAIN"/>
    <property type="match status" value="1"/>
</dbReference>
<evidence type="ECO:0000259" key="4">
    <source>
        <dbReference type="SMART" id="SM00822"/>
    </source>
</evidence>
<gene>
    <name evidence="5" type="ORF">BV95_01772</name>
</gene>
<reference evidence="5 6" key="1">
    <citation type="submission" date="2014-02" db="EMBL/GenBank/DDBJ databases">
        <title>Whole genome sequence of Sphingobium chlorophenolicum NBRC 16172.</title>
        <authorList>
            <person name="Gan H.M."/>
            <person name="Gan H.Y."/>
            <person name="Chew T.H."/>
            <person name="Savka M.A."/>
        </authorList>
    </citation>
    <scope>NUCLEOTIDE SEQUENCE [LARGE SCALE GENOMIC DNA]</scope>
    <source>
        <strain evidence="5 6">NBRC 16172</strain>
    </source>
</reference>
<dbReference type="SUPFAM" id="SSF51735">
    <property type="entry name" value="NAD(P)-binding Rossmann-fold domains"/>
    <property type="match status" value="1"/>
</dbReference>
<organism evidence="5 6">
    <name type="scientific">Sphingobium chlorophenolicum</name>
    <dbReference type="NCBI Taxonomy" id="46429"/>
    <lineage>
        <taxon>Bacteria</taxon>
        <taxon>Pseudomonadati</taxon>
        <taxon>Pseudomonadota</taxon>
        <taxon>Alphaproteobacteria</taxon>
        <taxon>Sphingomonadales</taxon>
        <taxon>Sphingomonadaceae</taxon>
        <taxon>Sphingobium</taxon>
    </lineage>
</organism>
<evidence type="ECO:0000256" key="1">
    <source>
        <dbReference type="ARBA" id="ARBA00006484"/>
    </source>
</evidence>
<accession>A0A081RFC7</accession>